<geneLocation type="plasmid" evidence="4">
    <name>201</name>
</geneLocation>
<dbReference type="SUPFAM" id="SSF52172">
    <property type="entry name" value="CheY-like"/>
    <property type="match status" value="1"/>
</dbReference>
<dbReference type="PANTHER" id="PTHR44591:SF3">
    <property type="entry name" value="RESPONSE REGULATORY DOMAIN-CONTAINING PROTEIN"/>
    <property type="match status" value="1"/>
</dbReference>
<reference evidence="4" key="1">
    <citation type="submission" date="2014-06" db="EMBL/GenBank/DDBJ databases">
        <title>Molecular and ecological studies on carbamate pesticide degrading bacteria isolated from agricultural soils.</title>
        <authorList>
            <person name="Kim D.-U."/>
            <person name="Ka J.-O."/>
        </authorList>
    </citation>
    <scope>NUCLEOTIDE SEQUENCE</scope>
    <source>
        <strain evidence="4">NS2</strain>
        <plasmid evidence="4">201</plasmid>
    </source>
</reference>
<dbReference type="SMART" id="SM00448">
    <property type="entry name" value="REC"/>
    <property type="match status" value="1"/>
</dbReference>
<gene>
    <name evidence="4" type="ORF">plasmid201_083</name>
</gene>
<protein>
    <submittedName>
        <fullName evidence="4">Response regulator receiver protein</fullName>
    </submittedName>
</protein>
<accession>A0A0D4ZZB4</accession>
<feature type="domain" description="Response regulatory" evidence="3">
    <location>
        <begin position="1"/>
        <end position="95"/>
    </location>
</feature>
<dbReference type="InterPro" id="IPR050595">
    <property type="entry name" value="Bact_response_regulator"/>
</dbReference>
<organism evidence="4">
    <name type="scientific">Sphingomonas sp. NS2</name>
    <dbReference type="NCBI Taxonomy" id="908605"/>
    <lineage>
        <taxon>Bacteria</taxon>
        <taxon>Pseudomonadati</taxon>
        <taxon>Pseudomonadota</taxon>
        <taxon>Alphaproteobacteria</taxon>
        <taxon>Sphingomonadales</taxon>
        <taxon>Sphingomonadaceae</taxon>
        <taxon>Sphingomonas</taxon>
    </lineage>
</organism>
<evidence type="ECO:0000256" key="1">
    <source>
        <dbReference type="ARBA" id="ARBA00022553"/>
    </source>
</evidence>
<dbReference type="PANTHER" id="PTHR44591">
    <property type="entry name" value="STRESS RESPONSE REGULATOR PROTEIN 1"/>
    <property type="match status" value="1"/>
</dbReference>
<dbReference type="Gene3D" id="3.40.50.2300">
    <property type="match status" value="1"/>
</dbReference>
<proteinExistence type="predicted"/>
<dbReference type="GO" id="GO:0000160">
    <property type="term" value="P:phosphorelay signal transduction system"/>
    <property type="evidence" value="ECO:0007669"/>
    <property type="project" value="InterPro"/>
</dbReference>
<keyword evidence="4" id="KW-0614">Plasmid</keyword>
<evidence type="ECO:0000256" key="2">
    <source>
        <dbReference type="PROSITE-ProRule" id="PRU00169"/>
    </source>
</evidence>
<evidence type="ECO:0000259" key="3">
    <source>
        <dbReference type="PROSITE" id="PS50110"/>
    </source>
</evidence>
<keyword evidence="1 2" id="KW-0597">Phosphoprotein</keyword>
<evidence type="ECO:0000313" key="4">
    <source>
        <dbReference type="EMBL" id="AJW29271.1"/>
    </source>
</evidence>
<dbReference type="Pfam" id="PF00072">
    <property type="entry name" value="Response_reg"/>
    <property type="match status" value="1"/>
</dbReference>
<feature type="modified residue" description="4-aspartylphosphate" evidence="2">
    <location>
        <position position="32"/>
    </location>
</feature>
<dbReference type="InterPro" id="IPR001789">
    <property type="entry name" value="Sig_transdc_resp-reg_receiver"/>
</dbReference>
<name>A0A0D4ZZB4_9SPHN</name>
<dbReference type="EMBL" id="KM017070">
    <property type="protein sequence ID" value="AJW29271.1"/>
    <property type="molecule type" value="Genomic_DNA"/>
</dbReference>
<dbReference type="InterPro" id="IPR011006">
    <property type="entry name" value="CheY-like_superfamily"/>
</dbReference>
<sequence length="166" mass="18485">MDEGYRVFEAHDARDALTILDHRRDIGVVVTDVEMPGGMDGLALASTIRDRWPETVILVNSGRVRPEPNALPIGAGFIAKPYRISELVDQLERLLEQNGVRRRSDDDILEAWYAAEIAHAKADPVDKPTLRARAMAAEQMAIARFGYGAHSAVYDARFPDRPPPRP</sequence>
<dbReference type="PROSITE" id="PS50110">
    <property type="entry name" value="RESPONSE_REGULATORY"/>
    <property type="match status" value="1"/>
</dbReference>
<dbReference type="AlphaFoldDB" id="A0A0D4ZZB4"/>